<reference evidence="5 6" key="1">
    <citation type="submission" date="2017-12" db="EMBL/GenBank/DDBJ databases">
        <authorList>
            <person name="Paulsen S."/>
            <person name="Gram L.K."/>
        </authorList>
    </citation>
    <scope>NUCLEOTIDE SEQUENCE [LARGE SCALE GENOMIC DNA]</scope>
    <source>
        <strain evidence="4 6">S2231</strain>
        <strain evidence="3 5">S2233</strain>
    </source>
</reference>
<feature type="domain" description="BIG2" evidence="2">
    <location>
        <begin position="300"/>
        <end position="375"/>
    </location>
</feature>
<reference evidence="5 6" key="2">
    <citation type="submission" date="2019-06" db="EMBL/GenBank/DDBJ databases">
        <title>Co-occurence of chitin degradation, pigmentation and bioactivity in marine Pseudoalteromonas.</title>
        <authorList>
            <person name="Sonnenschein E.C."/>
            <person name="Bech P.K."/>
        </authorList>
    </citation>
    <scope>NUCLEOTIDE SEQUENCE [LARGE SCALE GENOMIC DNA]</scope>
    <source>
        <strain evidence="6">S2231</strain>
        <strain evidence="3 5">S2233</strain>
    </source>
</reference>
<proteinExistence type="predicted"/>
<dbReference type="EMBL" id="PNCL01000126">
    <property type="protein sequence ID" value="TMP54351.1"/>
    <property type="molecule type" value="Genomic_DNA"/>
</dbReference>
<feature type="chain" id="PRO_5024283693" description="BIG2 domain-containing protein" evidence="1">
    <location>
        <begin position="21"/>
        <end position="883"/>
    </location>
</feature>
<dbReference type="Gene3D" id="2.120.10.80">
    <property type="entry name" value="Kelch-type beta propeller"/>
    <property type="match status" value="1"/>
</dbReference>
<keyword evidence="5" id="KW-1185">Reference proteome</keyword>
<evidence type="ECO:0000313" key="6">
    <source>
        <dbReference type="Proteomes" id="UP000307706"/>
    </source>
</evidence>
<protein>
    <recommendedName>
        <fullName evidence="2">BIG2 domain-containing protein</fullName>
    </recommendedName>
</protein>
<keyword evidence="1" id="KW-0732">Signal</keyword>
<evidence type="ECO:0000256" key="1">
    <source>
        <dbReference type="SAM" id="SignalP"/>
    </source>
</evidence>
<dbReference type="InterPro" id="IPR015915">
    <property type="entry name" value="Kelch-typ_b-propeller"/>
</dbReference>
<dbReference type="OrthoDB" id="246387at2"/>
<evidence type="ECO:0000313" key="4">
    <source>
        <dbReference type="EMBL" id="TMP54351.1"/>
    </source>
</evidence>
<dbReference type="PROSITE" id="PS51257">
    <property type="entry name" value="PROKAR_LIPOPROTEIN"/>
    <property type="match status" value="1"/>
</dbReference>
<accession>A0A5S3XLA5</accession>
<feature type="domain" description="BIG2" evidence="2">
    <location>
        <begin position="38"/>
        <end position="115"/>
    </location>
</feature>
<evidence type="ECO:0000259" key="2">
    <source>
        <dbReference type="SMART" id="SM00635"/>
    </source>
</evidence>
<feature type="signal peptide" evidence="1">
    <location>
        <begin position="1"/>
        <end position="20"/>
    </location>
</feature>
<dbReference type="AlphaFoldDB" id="A0A5S3XLA5"/>
<dbReference type="InterPro" id="IPR008964">
    <property type="entry name" value="Invasin/intimin_cell_adhesion"/>
</dbReference>
<dbReference type="Proteomes" id="UP000307706">
    <property type="component" value="Unassembled WGS sequence"/>
</dbReference>
<evidence type="ECO:0000313" key="3">
    <source>
        <dbReference type="EMBL" id="TMP40207.1"/>
    </source>
</evidence>
<organism evidence="4 6">
    <name type="scientific">Pseudoalteromonas citrea</name>
    <dbReference type="NCBI Taxonomy" id="43655"/>
    <lineage>
        <taxon>Bacteria</taxon>
        <taxon>Pseudomonadati</taxon>
        <taxon>Pseudomonadota</taxon>
        <taxon>Gammaproteobacteria</taxon>
        <taxon>Alteromonadales</taxon>
        <taxon>Pseudoalteromonadaceae</taxon>
        <taxon>Pseudoalteromonas</taxon>
    </lineage>
</organism>
<dbReference type="SMART" id="SM00635">
    <property type="entry name" value="BID_2"/>
    <property type="match status" value="3"/>
</dbReference>
<sequence length="883" mass="96147">MSRLHSFYYFILLFLLTACGGGSDTSNSNSSEGNSQVPQTAISFTETSVQILVDEIPSINEISGGSGTGTMTFSSSDSSIVEVVNPQTGQIKGVGAGSATITVSKSANSQYQSASASYSVEVNKREQEPLFFGESHVTKFMNDSKFTNPLNGGSGDGAFIFVSSNTGVATVNTTSGEIQFISTGQVEISVSKHADRKFEPASASFALSVIKQEQTPLKFNYETVNLFVDDSPAINMLNGGSGAGSITYSSSNPDVATIDLASGEVTFVGKGTTTIKATKPADEIYNSAEASYSLTLNRRSQDDLVFEQDTLYIYVDETKTNHFTGGGGEGKLTYSTSNAEVVLINTDTGLLTPLKAGSATITLIKSGDTFYEPQTAQFTVNVTKREQEPLSFHSSSLDLFIDTQIQSNPLSGGTGSGTITYQSSDTSVVDVNSETGKLILLKDGVATITATKASDALYNASTASYDVDISYILDKLSIAISLTNAELTWSKQSQQLELYRSTNANCDIANYTACDNSQMNLISATHALPLQDGFINIQHSTYTLEHQSAYIKIAHEDYVSNTVHVTPSLPPFKLGYGAQMVSFKGKLWLMGGEYYKGNDTIWQTGIWSSTDGINWQLEVANALFEGRAHFELIEFNEHLYLIGGSRGIGTGGALVGESDVWRSDDGINWTLIQPNLGFAIWDVASAIVFQGKLWLYGDSSSSENSTIYSTEDGLNWTMQNSSAAYKPRRKPTLFVHNDQLWMYGGKVWDSNGLQVGANEIWSSEDGINWHLRNAAPNIPNEYAYTNKVFNFNGKLWMINGQALGSASNAKYSAAYSSDNGVDWTIEASPIISRFNAYLTGAKFADKLWIYSGWQEEYIWHSKDGKDWRTYVELPKLEWSPRKK</sequence>
<dbReference type="RefSeq" id="WP_138598297.1">
    <property type="nucleotide sequence ID" value="NZ_PNCK01000089.1"/>
</dbReference>
<dbReference type="InterPro" id="IPR036278">
    <property type="entry name" value="Sialidase_sf"/>
</dbReference>
<dbReference type="SUPFAM" id="SSF49373">
    <property type="entry name" value="Invasin/intimin cell-adhesion fragments"/>
    <property type="match status" value="5"/>
</dbReference>
<gene>
    <name evidence="4" type="ORF">CWB96_19405</name>
    <name evidence="3" type="ORF">CWB97_19545</name>
</gene>
<feature type="domain" description="BIG2" evidence="2">
    <location>
        <begin position="213"/>
        <end position="286"/>
    </location>
</feature>
<name>A0A5S3XLA5_9GAMM</name>
<dbReference type="Proteomes" id="UP000305730">
    <property type="component" value="Unassembled WGS sequence"/>
</dbReference>
<dbReference type="Pfam" id="PF02368">
    <property type="entry name" value="Big_2"/>
    <property type="match status" value="1"/>
</dbReference>
<reference evidence="4" key="3">
    <citation type="submission" date="2019-09" db="EMBL/GenBank/DDBJ databases">
        <title>Co-occurence of chitin degradation, pigmentation and bioactivity in marine Pseudoalteromonas.</title>
        <authorList>
            <person name="Sonnenschein E.C."/>
            <person name="Bech P.K."/>
        </authorList>
    </citation>
    <scope>NUCLEOTIDE SEQUENCE</scope>
    <source>
        <strain evidence="4">S2231</strain>
    </source>
</reference>
<evidence type="ECO:0000313" key="5">
    <source>
        <dbReference type="Proteomes" id="UP000305730"/>
    </source>
</evidence>
<dbReference type="EMBL" id="PNCK01000089">
    <property type="protein sequence ID" value="TMP40207.1"/>
    <property type="molecule type" value="Genomic_DNA"/>
</dbReference>
<dbReference type="InterPro" id="IPR003343">
    <property type="entry name" value="Big_2"/>
</dbReference>
<dbReference type="SUPFAM" id="SSF50939">
    <property type="entry name" value="Sialidases"/>
    <property type="match status" value="1"/>
</dbReference>
<dbReference type="Gene3D" id="2.60.40.1080">
    <property type="match status" value="5"/>
</dbReference>
<comment type="caution">
    <text evidence="4">The sequence shown here is derived from an EMBL/GenBank/DDBJ whole genome shotgun (WGS) entry which is preliminary data.</text>
</comment>